<dbReference type="Gene3D" id="3.80.10.10">
    <property type="entry name" value="Ribonuclease Inhibitor"/>
    <property type="match status" value="5"/>
</dbReference>
<dbReference type="InterPro" id="IPR053139">
    <property type="entry name" value="Surface_bspA-like"/>
</dbReference>
<dbReference type="PANTHER" id="PTHR45661">
    <property type="entry name" value="SURFACE ANTIGEN"/>
    <property type="match status" value="1"/>
</dbReference>
<dbReference type="InterPro" id="IPR006597">
    <property type="entry name" value="Sel1-like"/>
</dbReference>
<dbReference type="PRINTS" id="PR00109">
    <property type="entry name" value="TYRKINASE"/>
</dbReference>
<evidence type="ECO:0000256" key="3">
    <source>
        <dbReference type="ARBA" id="ARBA00022840"/>
    </source>
</evidence>
<evidence type="ECO:0000256" key="5">
    <source>
        <dbReference type="SAM" id="MobiDB-lite"/>
    </source>
</evidence>
<feature type="compositionally biased region" description="Low complexity" evidence="5">
    <location>
        <begin position="419"/>
        <end position="503"/>
    </location>
</feature>
<keyword evidence="3 4" id="KW-0067">ATP-binding</keyword>
<organism evidence="7 8">
    <name type="scientific">Tritrichomonas musculus</name>
    <dbReference type="NCBI Taxonomy" id="1915356"/>
    <lineage>
        <taxon>Eukaryota</taxon>
        <taxon>Metamonada</taxon>
        <taxon>Parabasalia</taxon>
        <taxon>Tritrichomonadida</taxon>
        <taxon>Tritrichomonadidae</taxon>
        <taxon>Tritrichomonas</taxon>
    </lineage>
</organism>
<sequence>MSSESTIPDINRYKIMSKIGEGGFSSVYRVKDLETSKYYAAKIANFMVDEDTQESTEAHLLFREVNLMSLLNHPAILKFIGYYQTNFENDPVPTIIVELAANGSLRDIIEAELSGLSPKDWDDTKKLINIYGIASGMAYLHANKVIHRDLKPDNILVDSYLHPKISDFGLSKLTDFLSVSMNFQSQKGLKGTPIYMAPEIYANEEYSTASDVYAFAFIVYEIMTGQEPFKNHSIMQIMNKVTKEGARPQIGDDLPDAYRELIETCWAQEPNERPSFDTIVESLKTNEEFITELTDENEFYDYVDFIDNYKTTFDFSKRAICFADFIKVHGRNKDVKAVNLKNIEDFDEINKQENQPDDDNQQDQISNQNQQNQLNNQNQQNQLNNQNQQNQLNNQNQQNQPNNQNQQNQLNNQTQQNQLNNQTQQNQPSNQNQQNQIKNQNQQNQQNNQQNQQSNQNQQNQQSNQDQKNKQKQLNNQNQQSKKDQLNPQSNQNQQNMKDQQNQPSKKDQQSKHDKPNKKEGKHDKNEKEESKGKGKESNASSSTSKNDQETPSKRIPKIYPMDDFQLLGKECQALVLDANDDGEKQFIVAKSLIEGKNGFPQNSNLGLEYVRQSNKRKCLNTKLYSIKMLIKGDVMSQDLDQARRYISTLDASKELRVYLLNGLISLEEEKHSEAARYFKEGADKGCVECMYKYAKMLFLGERIKRNINEAVKYFKASSKQGYEKSNHFLSQLAIFNTIKEFAKLKADTQFFFIKNNVKVLMNSSTKHLENVEFSILKFKPDKTEKLFVNKDIKSADFIKILGKYNDVFIEIDYTSDQFNAMLELVLKLQAKKVKNLKIGIVFSSFDKKMTKSCFSKEISYHVIDPSVESIPSSAFRGCTLMTKLMIPYSVTSIGDNAFEGCQSLKQLVIPSSVTSIGNNAFRLCSSLADITIHSKIKSIGDNAFEGRQSLTQISIPSSVMTIGNNAFKGCSSLAKVSVPSSLVSVGESCFKDCSSLLQISIPATVTRIGKSAFEGCSSLRQAKIPSSLPDIKESLFSGCNSLAQIEIPSSAKSIGDSAFVGCSSLKQIKVPSSVTHIGNYAFRKCISLAQISLPSSVTFIGSYALSGCSSLKQIVIPPYVNEISESCFNGCSQLASVLMPVSLKSIGRYAFKACTSLKEIKIPSSVTEIGSFAFEGCTSLTEISIPSHLLKSSIGIGQNVKVKKT</sequence>
<dbReference type="CDD" id="cd13999">
    <property type="entry name" value="STKc_MAP3K-like"/>
    <property type="match status" value="1"/>
</dbReference>
<feature type="domain" description="Protein kinase" evidence="6">
    <location>
        <begin position="13"/>
        <end position="290"/>
    </location>
</feature>
<dbReference type="InterPro" id="IPR011990">
    <property type="entry name" value="TPR-like_helical_dom_sf"/>
</dbReference>
<proteinExistence type="predicted"/>
<dbReference type="Proteomes" id="UP001470230">
    <property type="component" value="Unassembled WGS sequence"/>
</dbReference>
<comment type="caution">
    <text evidence="7">The sequence shown here is derived from an EMBL/GenBank/DDBJ whole genome shotgun (WGS) entry which is preliminary data.</text>
</comment>
<dbReference type="Pfam" id="PF13306">
    <property type="entry name" value="LRR_5"/>
    <property type="match status" value="1"/>
</dbReference>
<dbReference type="InterPro" id="IPR017441">
    <property type="entry name" value="Protein_kinase_ATP_BS"/>
</dbReference>
<dbReference type="InterPro" id="IPR000719">
    <property type="entry name" value="Prot_kinase_dom"/>
</dbReference>
<evidence type="ECO:0000256" key="4">
    <source>
        <dbReference type="PROSITE-ProRule" id="PRU10141"/>
    </source>
</evidence>
<gene>
    <name evidence="7" type="ORF">M9Y10_030868</name>
</gene>
<feature type="compositionally biased region" description="Basic and acidic residues" evidence="5">
    <location>
        <begin position="505"/>
        <end position="537"/>
    </location>
</feature>
<dbReference type="EMBL" id="JAPFFF010000047">
    <property type="protein sequence ID" value="KAK8840312.1"/>
    <property type="molecule type" value="Genomic_DNA"/>
</dbReference>
<dbReference type="PROSITE" id="PS00107">
    <property type="entry name" value="PROTEIN_KINASE_ATP"/>
    <property type="match status" value="1"/>
</dbReference>
<reference evidence="7 8" key="1">
    <citation type="submission" date="2024-04" db="EMBL/GenBank/DDBJ databases">
        <title>Tritrichomonas musculus Genome.</title>
        <authorList>
            <person name="Alves-Ferreira E."/>
            <person name="Grigg M."/>
            <person name="Lorenzi H."/>
            <person name="Galac M."/>
        </authorList>
    </citation>
    <scope>NUCLEOTIDE SEQUENCE [LARGE SCALE GENOMIC DNA]</scope>
    <source>
        <strain evidence="7 8">EAF2021</strain>
    </source>
</reference>
<evidence type="ECO:0000256" key="2">
    <source>
        <dbReference type="ARBA" id="ARBA00022741"/>
    </source>
</evidence>
<dbReference type="PROSITE" id="PS50011">
    <property type="entry name" value="PROTEIN_KINASE_DOM"/>
    <property type="match status" value="1"/>
</dbReference>
<feature type="binding site" evidence="4">
    <location>
        <position position="42"/>
    </location>
    <ligand>
        <name>ATP</name>
        <dbReference type="ChEBI" id="CHEBI:30616"/>
    </ligand>
</feature>
<dbReference type="InterPro" id="IPR001245">
    <property type="entry name" value="Ser-Thr/Tyr_kinase_cat_dom"/>
</dbReference>
<dbReference type="InterPro" id="IPR011009">
    <property type="entry name" value="Kinase-like_dom_sf"/>
</dbReference>
<dbReference type="Pfam" id="PF07714">
    <property type="entry name" value="PK_Tyr_Ser-Thr"/>
    <property type="match status" value="1"/>
</dbReference>
<dbReference type="SUPFAM" id="SSF52058">
    <property type="entry name" value="L domain-like"/>
    <property type="match status" value="1"/>
</dbReference>
<keyword evidence="1" id="KW-0808">Transferase</keyword>
<evidence type="ECO:0000259" key="6">
    <source>
        <dbReference type="PROSITE" id="PS50011"/>
    </source>
</evidence>
<evidence type="ECO:0000313" key="8">
    <source>
        <dbReference type="Proteomes" id="UP001470230"/>
    </source>
</evidence>
<dbReference type="InterPro" id="IPR026906">
    <property type="entry name" value="LRR_5"/>
</dbReference>
<dbReference type="SMART" id="SM00220">
    <property type="entry name" value="S_TKc"/>
    <property type="match status" value="1"/>
</dbReference>
<protein>
    <recommendedName>
        <fullName evidence="6">Protein kinase domain-containing protein</fullName>
    </recommendedName>
</protein>
<keyword evidence="1" id="KW-0723">Serine/threonine-protein kinase</keyword>
<dbReference type="InterPro" id="IPR032675">
    <property type="entry name" value="LRR_dom_sf"/>
</dbReference>
<evidence type="ECO:0000256" key="1">
    <source>
        <dbReference type="ARBA" id="ARBA00022527"/>
    </source>
</evidence>
<dbReference type="PROSITE" id="PS00108">
    <property type="entry name" value="PROTEIN_KINASE_ST"/>
    <property type="match status" value="1"/>
</dbReference>
<dbReference type="PANTHER" id="PTHR45661:SF3">
    <property type="entry name" value="IG-LIKE DOMAIN-CONTAINING PROTEIN"/>
    <property type="match status" value="1"/>
</dbReference>
<dbReference type="SUPFAM" id="SSF56112">
    <property type="entry name" value="Protein kinase-like (PK-like)"/>
    <property type="match status" value="1"/>
</dbReference>
<dbReference type="SUPFAM" id="SSF81901">
    <property type="entry name" value="HCP-like"/>
    <property type="match status" value="1"/>
</dbReference>
<dbReference type="InterPro" id="IPR008271">
    <property type="entry name" value="Ser/Thr_kinase_AS"/>
</dbReference>
<accession>A0ABR2H3G9</accession>
<keyword evidence="1" id="KW-0418">Kinase</keyword>
<keyword evidence="2 4" id="KW-0547">Nucleotide-binding</keyword>
<keyword evidence="8" id="KW-1185">Reference proteome</keyword>
<name>A0ABR2H3G9_9EUKA</name>
<dbReference type="Gene3D" id="1.25.40.10">
    <property type="entry name" value="Tetratricopeptide repeat domain"/>
    <property type="match status" value="1"/>
</dbReference>
<dbReference type="Gene3D" id="1.10.510.10">
    <property type="entry name" value="Transferase(Phosphotransferase) domain 1"/>
    <property type="match status" value="1"/>
</dbReference>
<evidence type="ECO:0000313" key="7">
    <source>
        <dbReference type="EMBL" id="KAK8840312.1"/>
    </source>
</evidence>
<feature type="region of interest" description="Disordered" evidence="5">
    <location>
        <begin position="419"/>
        <end position="558"/>
    </location>
</feature>
<dbReference type="SMART" id="SM00671">
    <property type="entry name" value="SEL1"/>
    <property type="match status" value="1"/>
</dbReference>